<dbReference type="RefSeq" id="XP_065654059.1">
    <property type="nucleotide sequence ID" value="XM_065797987.1"/>
</dbReference>
<dbReference type="InterPro" id="IPR017997">
    <property type="entry name" value="Vinculin"/>
</dbReference>
<organism evidence="7 8">
    <name type="scientific">Hydra vulgaris</name>
    <name type="common">Hydra</name>
    <name type="synonym">Hydra attenuata</name>
    <dbReference type="NCBI Taxonomy" id="6087"/>
    <lineage>
        <taxon>Eukaryota</taxon>
        <taxon>Metazoa</taxon>
        <taxon>Cnidaria</taxon>
        <taxon>Hydrozoa</taxon>
        <taxon>Hydroidolina</taxon>
        <taxon>Anthoathecata</taxon>
        <taxon>Aplanulata</taxon>
        <taxon>Hydridae</taxon>
        <taxon>Hydra</taxon>
    </lineage>
</organism>
<keyword evidence="6" id="KW-0175">Coiled coil</keyword>
<evidence type="ECO:0000256" key="4">
    <source>
        <dbReference type="ARBA" id="ARBA00022490"/>
    </source>
</evidence>
<dbReference type="InterPro" id="IPR036723">
    <property type="entry name" value="Alpha-catenin/vinculin-like_sf"/>
</dbReference>
<evidence type="ECO:0000256" key="3">
    <source>
        <dbReference type="ARBA" id="ARBA00014125"/>
    </source>
</evidence>
<dbReference type="GeneID" id="100199247"/>
<evidence type="ECO:0000313" key="8">
    <source>
        <dbReference type="RefSeq" id="XP_065654059.1"/>
    </source>
</evidence>
<accession>A0ABM4BXU9</accession>
<sequence>MPVFHTKTIESILEPVAQQVGRLVVIHEEGEEGGAIPDLSEPVNTVSAAVNNLVLVGKSTVQTSKDEILQKEMPVTFNRVEKASNDLIQASKVLKGDPYSSVGRKLLLDGARGILNGTSALLLTFDDGEVRKILAQCRAVLDYLQVAEVVESLPDCVTFVKNLTPGATSFAKKVEGRIPDLTHATHRDLLEKHKNSATQNIPRLISAMKSFVLTLENGKGKAEAQENRNFLITKISDDIIEIMRVLQLKIDDEYDIEDPTNFMQKARHKLKEKMKIAKDWLSNTDAAANGLGEQALREIIKQARQVGILANDMKIKNLCDELDRLIDQIADLRIKGMAQSPEAMRLAQEIDDRIQRLTKLVDDAIANETTSGKRLPAATTQGQYEQALNWIDDPRSEYNGTGKRAIDSLVEDGKRLAEHFSGPEKQELLDTVANIQHLTKELANLKSQGKGNTPEAQQIAKQLKRELEKLKTILQTGAVRSVVDSFMDTMTPIKHLEKAAKAAIDTPNRDQEFEEKAGAFEYHTSKIIESAEQTAVHGKHANKQLFYNIHSAANDLAEITPQVSHAGKLLLLNPGNPTIELHFDNLKNHWIEKASEVTALVDTATDAYDFVKESEAAIRKEQENAMVGLEQFNPSVVVSKGGNMVRLANRVIQVSSAEAENSLDPEFQENVNSSVARLRESSSPLVQCTKNVALNPKSVQVKIEFKNTGDELIGRIVEVKNALDTAPPLPPLPDMAKIKIANKHEVEYLGPARPPPPVAFPVVEGLIEADESRELRSILENVPDADNRMAVAAHQLHVEASKWEEEGNSLIQAARQMAMLFAKMSKFITDEDHFNTHSKRELIETAKGVARASVELVKRAREIAKDCPDKRMKAELELTIDRIPTIATQLKILATVKATMFGANDPQADLEATEMLVGCAENLMASARYVVKDCESATIKIRAGHGKVACWKKEGSR</sequence>
<comment type="subcellular location">
    <subcellularLocation>
        <location evidence="1">Cytoplasm</location>
    </subcellularLocation>
</comment>
<evidence type="ECO:0000313" key="7">
    <source>
        <dbReference type="Proteomes" id="UP001652625"/>
    </source>
</evidence>
<keyword evidence="5" id="KW-0009">Actin-binding</keyword>
<dbReference type="PRINTS" id="PR00806">
    <property type="entry name" value="VINCULIN"/>
</dbReference>
<evidence type="ECO:0000256" key="6">
    <source>
        <dbReference type="SAM" id="Coils"/>
    </source>
</evidence>
<evidence type="ECO:0000256" key="5">
    <source>
        <dbReference type="ARBA" id="ARBA00023203"/>
    </source>
</evidence>
<protein>
    <recommendedName>
        <fullName evidence="3">Vinculin</fullName>
    </recommendedName>
</protein>
<reference evidence="8" key="1">
    <citation type="submission" date="2025-08" db="UniProtKB">
        <authorList>
            <consortium name="RefSeq"/>
        </authorList>
    </citation>
    <scope>IDENTIFICATION</scope>
</reference>
<proteinExistence type="inferred from homology"/>
<dbReference type="Proteomes" id="UP001652625">
    <property type="component" value="Chromosome 05"/>
</dbReference>
<dbReference type="SUPFAM" id="SSF47220">
    <property type="entry name" value="alpha-catenin/vinculin-like"/>
    <property type="match status" value="6"/>
</dbReference>
<name>A0ABM4BXU9_HYDVU</name>
<dbReference type="Gene3D" id="1.20.120.230">
    <property type="entry name" value="Alpha-catenin/vinculin-like"/>
    <property type="match status" value="2"/>
</dbReference>
<comment type="similarity">
    <text evidence="2">Belongs to the vinculin/alpha-catenin family.</text>
</comment>
<dbReference type="Gene3D" id="1.20.120.810">
    <property type="entry name" value="Vinculin, Vh2 four-helix bundle"/>
    <property type="match status" value="3"/>
</dbReference>
<evidence type="ECO:0000256" key="1">
    <source>
        <dbReference type="ARBA" id="ARBA00004496"/>
    </source>
</evidence>
<keyword evidence="4" id="KW-0963">Cytoplasm</keyword>
<feature type="coiled-coil region" evidence="6">
    <location>
        <begin position="315"/>
        <end position="367"/>
    </location>
</feature>
<gene>
    <name evidence="8" type="primary">LOC100199247</name>
</gene>
<keyword evidence="7" id="KW-1185">Reference proteome</keyword>
<dbReference type="Pfam" id="PF01044">
    <property type="entry name" value="Vinculin"/>
    <property type="match status" value="1"/>
</dbReference>
<dbReference type="PANTHER" id="PTHR46180">
    <property type="entry name" value="VINCULIN"/>
    <property type="match status" value="1"/>
</dbReference>
<dbReference type="InterPro" id="IPR006077">
    <property type="entry name" value="Vinculin/catenin"/>
</dbReference>
<evidence type="ECO:0000256" key="2">
    <source>
        <dbReference type="ARBA" id="ARBA00008376"/>
    </source>
</evidence>